<accession>A0A6V8NA66</accession>
<dbReference type="InterPro" id="IPR000845">
    <property type="entry name" value="Nucleoside_phosphorylase_d"/>
</dbReference>
<name>A0A6V8NA66_9BACT</name>
<keyword evidence="1 4" id="KW-0378">Hydrolase</keyword>
<dbReference type="EMBL" id="BLXZ01000006">
    <property type="protein sequence ID" value="GFO69381.1"/>
    <property type="molecule type" value="Genomic_DNA"/>
</dbReference>
<dbReference type="Proteomes" id="UP000587586">
    <property type="component" value="Unassembled WGS sequence"/>
</dbReference>
<evidence type="ECO:0000256" key="2">
    <source>
        <dbReference type="NCBIfam" id="TIGR03664"/>
    </source>
</evidence>
<dbReference type="SUPFAM" id="SSF53167">
    <property type="entry name" value="Purine and uridine phosphorylases"/>
    <property type="match status" value="1"/>
</dbReference>
<dbReference type="GO" id="GO:0009234">
    <property type="term" value="P:menaquinone biosynthetic process"/>
    <property type="evidence" value="ECO:0007669"/>
    <property type="project" value="UniProtKB-UniRule"/>
</dbReference>
<keyword evidence="1" id="KW-0474">Menaquinone biosynthesis</keyword>
<dbReference type="GO" id="GO:0009116">
    <property type="term" value="P:nucleoside metabolic process"/>
    <property type="evidence" value="ECO:0007669"/>
    <property type="project" value="InterPro"/>
</dbReference>
<sequence>MKPIVLTASTDMELALLVEQLGGAPLAGLGHLKAWRAAAPSGAGEVILAVTGIGKVNAACAATLVVERCAPRLLINTGCGGAMAGSGLVVGDLAVASAECFPEEGVQTPQGWRGLDLIGIPAAVRGDARIFNEVPLAAGAAHQALELARREGYRVALGPFHTVSTCSGTAEHGTELARRYPGICENMEGAALAQVAFIYDIPFLEVRGISNLVEDRDLSRWNLKLAVTEVQKFLIKFLQFYSSSS</sequence>
<evidence type="ECO:0000256" key="1">
    <source>
        <dbReference type="HAMAP-Rule" id="MF_00991"/>
    </source>
</evidence>
<comment type="catalytic activity">
    <reaction evidence="1">
        <text>futalosine + H2O = dehypoxanthine futalosine + hypoxanthine</text>
        <dbReference type="Rhea" id="RHEA:25904"/>
        <dbReference type="ChEBI" id="CHEBI:15377"/>
        <dbReference type="ChEBI" id="CHEBI:17368"/>
        <dbReference type="ChEBI" id="CHEBI:58863"/>
        <dbReference type="ChEBI" id="CHEBI:58864"/>
        <dbReference type="EC" id="3.2.2.26"/>
    </reaction>
</comment>
<comment type="similarity">
    <text evidence="1">Belongs to the PNP/UDP phosphorylase family. Futalosine hydrolase subfamily.</text>
</comment>
<dbReference type="GO" id="GO:0005829">
    <property type="term" value="C:cytosol"/>
    <property type="evidence" value="ECO:0007669"/>
    <property type="project" value="TreeGrafter"/>
</dbReference>
<evidence type="ECO:0000313" key="4">
    <source>
        <dbReference type="EMBL" id="GFO69381.1"/>
    </source>
</evidence>
<comment type="function">
    <text evidence="1">Catalyzes the hydrolysis of futalosine (FL) to dehypoxanthine futalosine (DHFL) and hypoxanthine, a step in the biosynthesis of menaquinone (MK, vitamin K2).</text>
</comment>
<dbReference type="AlphaFoldDB" id="A0A6V8NA66"/>
<dbReference type="InterPro" id="IPR035994">
    <property type="entry name" value="Nucleoside_phosphorylase_sf"/>
</dbReference>
<dbReference type="GO" id="GO:0008782">
    <property type="term" value="F:adenosylhomocysteine nucleosidase activity"/>
    <property type="evidence" value="ECO:0007669"/>
    <property type="project" value="TreeGrafter"/>
</dbReference>
<evidence type="ECO:0000259" key="3">
    <source>
        <dbReference type="Pfam" id="PF01048"/>
    </source>
</evidence>
<dbReference type="HAMAP" id="MF_00991">
    <property type="entry name" value="MqnB"/>
    <property type="match status" value="1"/>
</dbReference>
<comment type="caution">
    <text evidence="4">The sequence shown here is derived from an EMBL/GenBank/DDBJ whole genome shotgun (WGS) entry which is preliminary data.</text>
</comment>
<dbReference type="PANTHER" id="PTHR46832:SF2">
    <property type="entry name" value="FUTALOSINE HYDROLASE"/>
    <property type="match status" value="1"/>
</dbReference>
<comment type="pathway">
    <text evidence="1">Quinol/quinone metabolism; menaquinone biosynthesis.</text>
</comment>
<dbReference type="InterPro" id="IPR019963">
    <property type="entry name" value="FL_hydrolase_MqnB"/>
</dbReference>
<gene>
    <name evidence="1 4" type="primary">mqnB</name>
    <name evidence="4" type="ORF">GMLC_29600</name>
</gene>
<dbReference type="EC" id="3.2.2.26" evidence="1 2"/>
<dbReference type="GO" id="GO:0008930">
    <property type="term" value="F:methylthioadenosine nucleosidase activity"/>
    <property type="evidence" value="ECO:0007669"/>
    <property type="project" value="TreeGrafter"/>
</dbReference>
<reference evidence="5" key="1">
    <citation type="submission" date="2020-06" db="EMBL/GenBank/DDBJ databases">
        <title>Draft genomic sequecing of Geomonas sp. Red745.</title>
        <authorList>
            <person name="Itoh H."/>
            <person name="Xu Z.X."/>
            <person name="Ushijima N."/>
            <person name="Masuda Y."/>
            <person name="Shiratori Y."/>
            <person name="Senoo K."/>
        </authorList>
    </citation>
    <scope>NUCLEOTIDE SEQUENCE [LARGE SCALE GENOMIC DNA]</scope>
    <source>
        <strain evidence="5">Red745</strain>
    </source>
</reference>
<dbReference type="CDD" id="cd17766">
    <property type="entry name" value="futalosine_nucleosidase_MqnB"/>
    <property type="match status" value="1"/>
</dbReference>
<keyword evidence="5" id="KW-1185">Reference proteome</keyword>
<organism evidence="4 5">
    <name type="scientific">Geomonas limicola</name>
    <dbReference type="NCBI Taxonomy" id="2740186"/>
    <lineage>
        <taxon>Bacteria</taxon>
        <taxon>Pseudomonadati</taxon>
        <taxon>Thermodesulfobacteriota</taxon>
        <taxon>Desulfuromonadia</taxon>
        <taxon>Geobacterales</taxon>
        <taxon>Geobacteraceae</taxon>
        <taxon>Geomonas</taxon>
    </lineage>
</organism>
<dbReference type="Gene3D" id="3.40.50.1580">
    <property type="entry name" value="Nucleoside phosphorylase domain"/>
    <property type="match status" value="1"/>
</dbReference>
<dbReference type="UniPathway" id="UPA00079"/>
<feature type="domain" description="Nucleoside phosphorylase" evidence="3">
    <location>
        <begin position="4"/>
        <end position="238"/>
    </location>
</feature>
<dbReference type="GO" id="GO:0019284">
    <property type="term" value="P:L-methionine salvage from S-adenosylmethionine"/>
    <property type="evidence" value="ECO:0007669"/>
    <property type="project" value="TreeGrafter"/>
</dbReference>
<dbReference type="PANTHER" id="PTHR46832">
    <property type="entry name" value="5'-METHYLTHIOADENOSINE/S-ADENOSYLHOMOCYSTEINE NUCLEOSIDASE"/>
    <property type="match status" value="1"/>
</dbReference>
<evidence type="ECO:0000313" key="5">
    <source>
        <dbReference type="Proteomes" id="UP000587586"/>
    </source>
</evidence>
<protein>
    <recommendedName>
        <fullName evidence="1 2">Futalosine hydrolase</fullName>
        <shortName evidence="1">FL hydrolase</shortName>
        <ecNumber evidence="1 2">3.2.2.26</ecNumber>
    </recommendedName>
    <alternativeName>
        <fullName evidence="1">Futalosine nucleosidase</fullName>
    </alternativeName>
    <alternativeName>
        <fullName evidence="1">Menaquinone biosynthetic enzyme MqnB</fullName>
    </alternativeName>
</protein>
<dbReference type="RefSeq" id="WP_183361970.1">
    <property type="nucleotide sequence ID" value="NZ_BLXZ01000006.1"/>
</dbReference>
<proteinExistence type="inferred from homology"/>
<dbReference type="Pfam" id="PF01048">
    <property type="entry name" value="PNP_UDP_1"/>
    <property type="match status" value="1"/>
</dbReference>
<dbReference type="NCBIfam" id="TIGR03664">
    <property type="entry name" value="fut_nucase"/>
    <property type="match status" value="1"/>
</dbReference>